<keyword evidence="2" id="KW-0472">Membrane</keyword>
<keyword evidence="4" id="KW-1185">Reference proteome</keyword>
<keyword evidence="2" id="KW-1133">Transmembrane helix</keyword>
<proteinExistence type="predicted"/>
<dbReference type="AlphaFoldDB" id="A0A3Q2PPG7"/>
<evidence type="ECO:0000313" key="3">
    <source>
        <dbReference type="Ensembl" id="ENSFHEP00000014834.1"/>
    </source>
</evidence>
<sequence>MLINTECVTSSYCFSVVCRLAVTTVFSGATNVTSTTTSGSHAALSSATSSTAKTTTVAPQSQTSTQITADVALTSPQTPTEEKTHPSNTPPNTTISQTFDVSVTQSETVPSTSASLNVTSGTTVNATTLSDNKGNYNLAGNPGLVAVICIFSIVLGLLLVVIMVKCVTSSRSKFERLEDVPMVMNEASPFAQYSK</sequence>
<feature type="compositionally biased region" description="Polar residues" evidence="1">
    <location>
        <begin position="86"/>
        <end position="96"/>
    </location>
</feature>
<name>A0A3Q2PPG7_FUNHE</name>
<dbReference type="GeneTree" id="ENSGT00740000117196"/>
<evidence type="ECO:0000256" key="2">
    <source>
        <dbReference type="SAM" id="Phobius"/>
    </source>
</evidence>
<evidence type="ECO:0000313" key="4">
    <source>
        <dbReference type="Proteomes" id="UP000265000"/>
    </source>
</evidence>
<feature type="region of interest" description="Disordered" evidence="1">
    <location>
        <begin position="76"/>
        <end position="96"/>
    </location>
</feature>
<evidence type="ECO:0000256" key="1">
    <source>
        <dbReference type="SAM" id="MobiDB-lite"/>
    </source>
</evidence>
<reference evidence="3" key="1">
    <citation type="submission" date="2025-08" db="UniProtKB">
        <authorList>
            <consortium name="Ensembl"/>
        </authorList>
    </citation>
    <scope>IDENTIFICATION</scope>
</reference>
<reference evidence="3" key="2">
    <citation type="submission" date="2025-09" db="UniProtKB">
        <authorList>
            <consortium name="Ensembl"/>
        </authorList>
    </citation>
    <scope>IDENTIFICATION</scope>
</reference>
<organism evidence="3 4">
    <name type="scientific">Fundulus heteroclitus</name>
    <name type="common">Killifish</name>
    <name type="synonym">Mummichog</name>
    <dbReference type="NCBI Taxonomy" id="8078"/>
    <lineage>
        <taxon>Eukaryota</taxon>
        <taxon>Metazoa</taxon>
        <taxon>Chordata</taxon>
        <taxon>Craniata</taxon>
        <taxon>Vertebrata</taxon>
        <taxon>Euteleostomi</taxon>
        <taxon>Actinopterygii</taxon>
        <taxon>Neopterygii</taxon>
        <taxon>Teleostei</taxon>
        <taxon>Neoteleostei</taxon>
        <taxon>Acanthomorphata</taxon>
        <taxon>Ovalentaria</taxon>
        <taxon>Atherinomorphae</taxon>
        <taxon>Cyprinodontiformes</taxon>
        <taxon>Fundulidae</taxon>
        <taxon>Fundulus</taxon>
    </lineage>
</organism>
<protein>
    <submittedName>
        <fullName evidence="3">Cell wall integrity and stress response component 4</fullName>
    </submittedName>
</protein>
<accession>A0A3Q2PPG7</accession>
<dbReference type="Proteomes" id="UP000265000">
    <property type="component" value="Unplaced"/>
</dbReference>
<dbReference type="Ensembl" id="ENSFHET00000022771.1">
    <property type="protein sequence ID" value="ENSFHEP00000014834.1"/>
    <property type="gene ID" value="ENSFHEG00000016411.1"/>
</dbReference>
<feature type="transmembrane region" description="Helical" evidence="2">
    <location>
        <begin position="143"/>
        <end position="164"/>
    </location>
</feature>
<keyword evidence="2" id="KW-0812">Transmembrane</keyword>